<dbReference type="Gene3D" id="1.10.238.10">
    <property type="entry name" value="EF-hand"/>
    <property type="match status" value="1"/>
</dbReference>
<evidence type="ECO:0000313" key="2">
    <source>
        <dbReference type="EMBL" id="CEM28098.1"/>
    </source>
</evidence>
<accession>A0A0G4GEZ4</accession>
<proteinExistence type="predicted"/>
<dbReference type="SUPFAM" id="SSF47473">
    <property type="entry name" value="EF-hand"/>
    <property type="match status" value="1"/>
</dbReference>
<gene>
    <name evidence="2" type="ORF">Vbra_17607</name>
</gene>
<dbReference type="VEuPathDB" id="CryptoDB:Vbra_17607"/>
<feature type="compositionally biased region" description="Basic residues" evidence="1">
    <location>
        <begin position="226"/>
        <end position="257"/>
    </location>
</feature>
<name>A0A0G4GEZ4_VITBC</name>
<dbReference type="AlphaFoldDB" id="A0A0G4GEZ4"/>
<protein>
    <recommendedName>
        <fullName evidence="4">EF-hand domain-containing protein</fullName>
    </recommendedName>
</protein>
<feature type="compositionally biased region" description="Basic and acidic residues" evidence="1">
    <location>
        <begin position="168"/>
        <end position="180"/>
    </location>
</feature>
<reference evidence="2 3" key="1">
    <citation type="submission" date="2014-11" db="EMBL/GenBank/DDBJ databases">
        <authorList>
            <person name="Zhu J."/>
            <person name="Qi W."/>
            <person name="Song R."/>
        </authorList>
    </citation>
    <scope>NUCLEOTIDE SEQUENCE [LARGE SCALE GENOMIC DNA]</scope>
</reference>
<dbReference type="EMBL" id="CDMY01000646">
    <property type="protein sequence ID" value="CEM28098.1"/>
    <property type="molecule type" value="Genomic_DNA"/>
</dbReference>
<dbReference type="InterPro" id="IPR011992">
    <property type="entry name" value="EF-hand-dom_pair"/>
</dbReference>
<dbReference type="InParanoid" id="A0A0G4GEZ4"/>
<sequence>MVNPPPPSTTGKGGSFDSLSPQPSVMPPSGPVTPKMMAMQAAGRSAPPFIPPLQLPPHAHGTPRTMSPFFGHPPPMRRMPIPHWQPIAIPVHGGYILATSPLDSPRFKDKHTQTDVLMKARELLAGHESPVTSVIRSPARGDDRSEVRQVDESGAGQPFLAASFGVPDRQHDDLPIDHKSLIPPLDLEATQPVRQERLPTGDDEVPFQPGATPVALADVSGPPAQRRVRVKAKAKPKARAKARAKAKAGKKKRKKPFVPRVASLSLSARYSKELEKLSKSQESRKDDSKDKRRKSSAMNRSQSLGAVLEAKLHESKKGSLTDSSTNILDKFLPVLGSSKSGPAGSLLDELTQSTSPPLEKAHRVGLTRVPVHVALPHFAAASHGQPLDVTRFVTTALNLLQASQIHNPSAQTLTSLFNILDASVKGSLGVTETLCAIALLTEGPAMRRLQVVFETLDWRKEGSISPHQFSIFIKMAVNVLSVPATDIPPFPIATKLSFHEFTQRLSFLSVPDHISQAAPLPLRMTTVPPQQPVMPRPPPTAPAQWHYTHA</sequence>
<organism evidence="2 3">
    <name type="scientific">Vitrella brassicaformis (strain CCMP3155)</name>
    <dbReference type="NCBI Taxonomy" id="1169540"/>
    <lineage>
        <taxon>Eukaryota</taxon>
        <taxon>Sar</taxon>
        <taxon>Alveolata</taxon>
        <taxon>Colpodellida</taxon>
        <taxon>Vitrellaceae</taxon>
        <taxon>Vitrella</taxon>
    </lineage>
</organism>
<dbReference type="Proteomes" id="UP000041254">
    <property type="component" value="Unassembled WGS sequence"/>
</dbReference>
<feature type="region of interest" description="Disordered" evidence="1">
    <location>
        <begin position="133"/>
        <end position="262"/>
    </location>
</feature>
<feature type="region of interest" description="Disordered" evidence="1">
    <location>
        <begin position="528"/>
        <end position="550"/>
    </location>
</feature>
<evidence type="ECO:0000256" key="1">
    <source>
        <dbReference type="SAM" id="MobiDB-lite"/>
    </source>
</evidence>
<evidence type="ECO:0008006" key="4">
    <source>
        <dbReference type="Google" id="ProtNLM"/>
    </source>
</evidence>
<keyword evidence="3" id="KW-1185">Reference proteome</keyword>
<feature type="compositionally biased region" description="Pro residues" evidence="1">
    <location>
        <begin position="529"/>
        <end position="541"/>
    </location>
</feature>
<feature type="region of interest" description="Disordered" evidence="1">
    <location>
        <begin position="1"/>
        <end position="47"/>
    </location>
</feature>
<feature type="compositionally biased region" description="Basic and acidic residues" evidence="1">
    <location>
        <begin position="274"/>
        <end position="290"/>
    </location>
</feature>
<evidence type="ECO:0000313" key="3">
    <source>
        <dbReference type="Proteomes" id="UP000041254"/>
    </source>
</evidence>
<feature type="region of interest" description="Disordered" evidence="1">
    <location>
        <begin position="274"/>
        <end position="305"/>
    </location>
</feature>
<feature type="compositionally biased region" description="Basic and acidic residues" evidence="1">
    <location>
        <begin position="139"/>
        <end position="151"/>
    </location>
</feature>